<protein>
    <submittedName>
        <fullName evidence="1">Uncharacterized protein</fullName>
    </submittedName>
</protein>
<reference evidence="1 2" key="1">
    <citation type="submission" date="2023-01" db="EMBL/GenBank/DDBJ databases">
        <authorList>
            <person name="Whitehead M."/>
        </authorList>
    </citation>
    <scope>NUCLEOTIDE SEQUENCE [LARGE SCALE GENOMIC DNA]</scope>
</reference>
<name>A0AAV0XJ02_9HEMI</name>
<dbReference type="Proteomes" id="UP001160148">
    <property type="component" value="Unassembled WGS sequence"/>
</dbReference>
<comment type="caution">
    <text evidence="1">The sequence shown here is derived from an EMBL/GenBank/DDBJ whole genome shotgun (WGS) entry which is preliminary data.</text>
</comment>
<keyword evidence="2" id="KW-1185">Reference proteome</keyword>
<evidence type="ECO:0000313" key="1">
    <source>
        <dbReference type="EMBL" id="CAI6368395.1"/>
    </source>
</evidence>
<proteinExistence type="predicted"/>
<dbReference type="AlphaFoldDB" id="A0AAV0XJ02"/>
<gene>
    <name evidence="1" type="ORF">MEUPH1_LOCUS22758</name>
</gene>
<dbReference type="EMBL" id="CARXXK010000005">
    <property type="protein sequence ID" value="CAI6368395.1"/>
    <property type="molecule type" value="Genomic_DNA"/>
</dbReference>
<evidence type="ECO:0000313" key="2">
    <source>
        <dbReference type="Proteomes" id="UP001160148"/>
    </source>
</evidence>
<organism evidence="1 2">
    <name type="scientific">Macrosiphum euphorbiae</name>
    <name type="common">potato aphid</name>
    <dbReference type="NCBI Taxonomy" id="13131"/>
    <lineage>
        <taxon>Eukaryota</taxon>
        <taxon>Metazoa</taxon>
        <taxon>Ecdysozoa</taxon>
        <taxon>Arthropoda</taxon>
        <taxon>Hexapoda</taxon>
        <taxon>Insecta</taxon>
        <taxon>Pterygota</taxon>
        <taxon>Neoptera</taxon>
        <taxon>Paraneoptera</taxon>
        <taxon>Hemiptera</taxon>
        <taxon>Sternorrhyncha</taxon>
        <taxon>Aphidomorpha</taxon>
        <taxon>Aphidoidea</taxon>
        <taxon>Aphididae</taxon>
        <taxon>Macrosiphini</taxon>
        <taxon>Macrosiphum</taxon>
    </lineage>
</organism>
<accession>A0AAV0XJ02</accession>
<sequence length="96" mass="10854">MVQRKVKRIIIFVIRGPHRLYPPALDIVELVVGEGTGWTTKVRYLFSAALKSCPVGSFSRRQRLRGRFFDRRLSGEDQVFVGGHAPVQIMLSAGQQ</sequence>